<evidence type="ECO:0000313" key="2">
    <source>
        <dbReference type="EMBL" id="TYS61995.1"/>
    </source>
</evidence>
<dbReference type="SUPFAM" id="SSF88697">
    <property type="entry name" value="PUA domain-like"/>
    <property type="match status" value="1"/>
</dbReference>
<sequence length="339" mass="40138">MATPITIYRNNENILEATDIQKAAEFLSKHLQQNKNASFNAIERGYVYDIPYYHKEEEYRFVAPERIAFKRRKQLEEREHVNARRFWLVPSNPDEYDLAGAFSNYDKIHWRRSANYENGDIVFIYLSNNVRKICYKVEVIKGLVHPDEVEYNKTLWKDKEKFKQSKTWTWSCFRLIDQVDPTELSLVHLRENGVRGNIQGPQKVTGKLRDYILSFFNHDLTKDYYPDEVPGSLEEGKRKSVTVNVYERNPIARKLCIEHYGLQCQVCNLNFEDTYGGVGKDFIHVHHIIPLYEIQQDYEVNPILDLIPVCPNCHAMLHRKENGIYLSVEQLKNRILKRY</sequence>
<evidence type="ECO:0000259" key="1">
    <source>
        <dbReference type="Pfam" id="PF01844"/>
    </source>
</evidence>
<evidence type="ECO:0000313" key="3">
    <source>
        <dbReference type="Proteomes" id="UP000323732"/>
    </source>
</evidence>
<dbReference type="EMBL" id="VTES01000005">
    <property type="protein sequence ID" value="TYS61995.1"/>
    <property type="molecule type" value="Genomic_DNA"/>
</dbReference>
<accession>A0A5D4SET4</accession>
<reference evidence="2 3" key="1">
    <citation type="submission" date="2019-08" db="EMBL/GenBank/DDBJ databases">
        <title>Bacillus genomes from the desert of Cuatro Cienegas, Coahuila.</title>
        <authorList>
            <person name="Olmedo-Alvarez G."/>
        </authorList>
    </citation>
    <scope>NUCLEOTIDE SEQUENCE [LARGE SCALE GENOMIC DNA]</scope>
    <source>
        <strain evidence="2 3">CH37_1T</strain>
    </source>
</reference>
<dbReference type="InterPro" id="IPR015947">
    <property type="entry name" value="PUA-like_sf"/>
</dbReference>
<dbReference type="RefSeq" id="WP_148950478.1">
    <property type="nucleotide sequence ID" value="NZ_VTES01000005.1"/>
</dbReference>
<protein>
    <submittedName>
        <fullName evidence="2">HNH endonuclease</fullName>
    </submittedName>
</protein>
<keyword evidence="2" id="KW-0378">Hydrolase</keyword>
<dbReference type="GO" id="GO:0003676">
    <property type="term" value="F:nucleic acid binding"/>
    <property type="evidence" value="ECO:0007669"/>
    <property type="project" value="InterPro"/>
</dbReference>
<keyword evidence="2" id="KW-0540">Nuclease</keyword>
<dbReference type="Pfam" id="PF01844">
    <property type="entry name" value="HNH"/>
    <property type="match status" value="1"/>
</dbReference>
<dbReference type="GO" id="GO:0008270">
    <property type="term" value="F:zinc ion binding"/>
    <property type="evidence" value="ECO:0007669"/>
    <property type="project" value="InterPro"/>
</dbReference>
<proteinExistence type="predicted"/>
<comment type="caution">
    <text evidence="2">The sequence shown here is derived from an EMBL/GenBank/DDBJ whole genome shotgun (WGS) entry which is preliminary data.</text>
</comment>
<feature type="domain" description="HNH" evidence="1">
    <location>
        <begin position="264"/>
        <end position="319"/>
    </location>
</feature>
<gene>
    <name evidence="2" type="ORF">FZD47_18070</name>
</gene>
<keyword evidence="2" id="KW-0255">Endonuclease</keyword>
<dbReference type="InterPro" id="IPR002711">
    <property type="entry name" value="HNH"/>
</dbReference>
<name>A0A5D4SET4_9BACI</name>
<dbReference type="CDD" id="cd00085">
    <property type="entry name" value="HNHc"/>
    <property type="match status" value="1"/>
</dbReference>
<dbReference type="AlphaFoldDB" id="A0A5D4SET4"/>
<dbReference type="Proteomes" id="UP000323732">
    <property type="component" value="Unassembled WGS sequence"/>
</dbReference>
<dbReference type="InterPro" id="IPR003615">
    <property type="entry name" value="HNH_nuc"/>
</dbReference>
<dbReference type="GO" id="GO:0004519">
    <property type="term" value="F:endonuclease activity"/>
    <property type="evidence" value="ECO:0007669"/>
    <property type="project" value="UniProtKB-KW"/>
</dbReference>
<organism evidence="2 3">
    <name type="scientific">Bacillus infantis</name>
    <dbReference type="NCBI Taxonomy" id="324767"/>
    <lineage>
        <taxon>Bacteria</taxon>
        <taxon>Bacillati</taxon>
        <taxon>Bacillota</taxon>
        <taxon>Bacilli</taxon>
        <taxon>Bacillales</taxon>
        <taxon>Bacillaceae</taxon>
        <taxon>Bacillus</taxon>
    </lineage>
</organism>